<dbReference type="Pfam" id="PF00793">
    <property type="entry name" value="DAHP_synth_1"/>
    <property type="match status" value="1"/>
</dbReference>
<sequence length="197" mass="21500">MGEDGLKLLAKMREKYGLSVVTEVRDSTHVQLVLDYADVIQIGAKAMYDHGILRACGRSQKPILIKRGFGTTLQEFVQAAEFVLSGGNPNVMLCERGIRTFETKSRFTLDLCGVAYLKENTNLPVILDPSHAMGYAYGVPDLARACMAMGVDGLLIEVHPDPSVAKSDASQQLNHEAFRKLHESLKPIAAAVGRTIV</sequence>
<dbReference type="EMBL" id="VSSQ01003892">
    <property type="protein sequence ID" value="MPM22817.1"/>
    <property type="molecule type" value="Genomic_DNA"/>
</dbReference>
<comment type="caution">
    <text evidence="3">The sequence shown here is derived from an EMBL/GenBank/DDBJ whole genome shotgun (WGS) entry which is preliminary data.</text>
</comment>
<evidence type="ECO:0000313" key="3">
    <source>
        <dbReference type="EMBL" id="MPM22817.1"/>
    </source>
</evidence>
<dbReference type="PANTHER" id="PTHR43018:SF1">
    <property type="entry name" value="PROTEIN AROA(G)"/>
    <property type="match status" value="1"/>
</dbReference>
<dbReference type="InterPro" id="IPR006218">
    <property type="entry name" value="DAHP1/KDSA"/>
</dbReference>
<feature type="domain" description="DAHP synthetase I/KDSA" evidence="2">
    <location>
        <begin position="2"/>
        <end position="185"/>
    </location>
</feature>
<reference evidence="3" key="1">
    <citation type="submission" date="2019-08" db="EMBL/GenBank/DDBJ databases">
        <authorList>
            <person name="Kucharzyk K."/>
            <person name="Murdoch R.W."/>
            <person name="Higgins S."/>
            <person name="Loffler F."/>
        </authorList>
    </citation>
    <scope>NUCLEOTIDE SEQUENCE</scope>
</reference>
<dbReference type="InterPro" id="IPR052899">
    <property type="entry name" value="Class-I_DAHP_synthase"/>
</dbReference>
<dbReference type="InterPro" id="IPR013785">
    <property type="entry name" value="Aldolase_TIM"/>
</dbReference>
<keyword evidence="1" id="KW-0808">Transferase</keyword>
<gene>
    <name evidence="3" type="primary">aroA_22</name>
    <name evidence="3" type="ORF">SDC9_69276</name>
</gene>
<dbReference type="Gene3D" id="3.20.20.70">
    <property type="entry name" value="Aldolase class I"/>
    <property type="match status" value="1"/>
</dbReference>
<evidence type="ECO:0000259" key="2">
    <source>
        <dbReference type="Pfam" id="PF00793"/>
    </source>
</evidence>
<protein>
    <submittedName>
        <fullName evidence="3">Protein AroA(G)</fullName>
    </submittedName>
</protein>
<name>A0A644Y3U8_9ZZZZ</name>
<proteinExistence type="predicted"/>
<organism evidence="3">
    <name type="scientific">bioreactor metagenome</name>
    <dbReference type="NCBI Taxonomy" id="1076179"/>
    <lineage>
        <taxon>unclassified sequences</taxon>
        <taxon>metagenomes</taxon>
        <taxon>ecological metagenomes</taxon>
    </lineage>
</organism>
<dbReference type="SUPFAM" id="SSF51569">
    <property type="entry name" value="Aldolase"/>
    <property type="match status" value="1"/>
</dbReference>
<evidence type="ECO:0000256" key="1">
    <source>
        <dbReference type="ARBA" id="ARBA00022679"/>
    </source>
</evidence>
<accession>A0A644Y3U8</accession>
<dbReference type="GO" id="GO:0016740">
    <property type="term" value="F:transferase activity"/>
    <property type="evidence" value="ECO:0007669"/>
    <property type="project" value="UniProtKB-KW"/>
</dbReference>
<dbReference type="PANTHER" id="PTHR43018">
    <property type="entry name" value="PHOSPHO-2-DEHYDRO-3-DEOXYHEPTONATE ALDOLASE"/>
    <property type="match status" value="1"/>
</dbReference>
<dbReference type="AlphaFoldDB" id="A0A644Y3U8"/>